<keyword evidence="4" id="KW-1185">Reference proteome</keyword>
<dbReference type="WBParaSite" id="NBR_0000693301-mRNA-1">
    <property type="protein sequence ID" value="NBR_0000693301-mRNA-1"/>
    <property type="gene ID" value="NBR_0000693301"/>
</dbReference>
<feature type="region of interest" description="Disordered" evidence="2">
    <location>
        <begin position="1267"/>
        <end position="1327"/>
    </location>
</feature>
<protein>
    <submittedName>
        <fullName evidence="5">TACC_C domain-containing protein</fullName>
    </submittedName>
</protein>
<sequence length="1327" mass="148258">MNSDKENRTPKANEAKKRPSMQSPYSSATPTVRPAPKKLGRPLREQGDCNLDATSVGDDTLNLTAVKMELSETYVEERLAAGVDACVENANVSQVFVKTNVVCEEVKQPNPGLTHCGDQNLDMSAFETTLTLPEPKGSLYCRMGDPNLDETAADTTAYDMDLTQNNATANNVLKELLRVNTDRSPSPVKGVSLANEMKELGASVDVTEVATSISHASLEEEEISTGLPKESILNPADDTAFIFDVAVKVEQEENETVDVTVTAEVEQVGDVTTAVDDTMMIFNVPSRKSSDFPAHFGTAEVESRPDTVEIAGTTAVSVDEEMEVELEVDSQAPEQIENERECDIKTTTEVELLSADVEAKDVEPAAPTAESAATQEPFSSSEGFKSPLSPITDLSANVARARPSLGPSSSQRTSPTASQSRKYNMNDSEISFMIHEVEAYEVTARQPTPELDQLQKNLAQIEMEKADLYANLRDVLSELNEYAERTVADYEFVVEDLKAKHAKQKENFQKKLLEQENEIENLRNAMRGQVRFLFPILMVFEDMSITTEGLTVELTVTKEQLVRATAAKEDAEKRCDELRKIREKDEELLSLKEASNIDYIKLQEKLSETALALEKCEESNEQIRRELAESIEERTQLREIQLASEQELWKIKDDLKNVTDALQVSEESRAKATLENASFLEELNSVRAEIEEKSRFIETEMAKIEDLKSKCTAFEEQLIAEKLARDVANREMEQLRDENSTATIELERAKSALLDAEIKAAEAQKELEEHIKCHTEELNTRVGELESKITSYTAEKDSLLAKLEEQRCREIVMREEMEKADEHIAKLELELVDTKKENSKLFGELELGKELYVGKATEAENLSNELTIANTLISTLEDERDRLRRELNSLNEQLGSNKESSKKAIECLQSEVAELTAERDSLVAGLSSAEELNKKFVKDLDEQLKTESRTLSEELTEADSRLKIEAEAKTKATKALAALEEQFVGLQKAKKECAADLKAEIVNLENRLTQEEAIAQEKGVRAQLDRLEVELKESKLARDEVEAELTKFSRQSTELLAEKQSLEAKLAEAMANAKAFAEQGSKGNEKEIAELKRALELKTREIDRLGNLCDEFDDIEADYRQKVFSLIRERDELKAKLDPSSVKVVPVLLNALTEGVKPLTPDNSMICGEQSAQSVNELEKKLNALKEEKMRLEKICDDADACEQELRMKIGHLLKEVEELKEKKALKEESAGPSRPLQEALRERVPERVAEMEEGCEKERFGCASSSVHQKSLDRSGGGLLEESQMESAGTPNRTLYKTLYERNALEKTQNLADTPGKANTSRCAQQ</sequence>
<reference evidence="5" key="1">
    <citation type="submission" date="2016-04" db="UniProtKB">
        <authorList>
            <consortium name="WormBaseParasite"/>
        </authorList>
    </citation>
    <scope>IDENTIFICATION</scope>
</reference>
<dbReference type="Proteomes" id="UP000271162">
    <property type="component" value="Unassembled WGS sequence"/>
</dbReference>
<evidence type="ECO:0000313" key="4">
    <source>
        <dbReference type="Proteomes" id="UP000271162"/>
    </source>
</evidence>
<dbReference type="Gene3D" id="1.10.287.1490">
    <property type="match status" value="1"/>
</dbReference>
<feature type="region of interest" description="Disordered" evidence="2">
    <location>
        <begin position="356"/>
        <end position="425"/>
    </location>
</feature>
<feature type="compositionally biased region" description="Polar residues" evidence="2">
    <location>
        <begin position="1286"/>
        <end position="1296"/>
    </location>
</feature>
<feature type="coiled-coil region" evidence="1">
    <location>
        <begin position="680"/>
        <end position="925"/>
    </location>
</feature>
<gene>
    <name evidence="3" type="ORF">NBR_LOCUS6934</name>
</gene>
<dbReference type="OMA" id="ANTSRCA"/>
<feature type="coiled-coil region" evidence="1">
    <location>
        <begin position="962"/>
        <end position="1108"/>
    </location>
</feature>
<organism evidence="5">
    <name type="scientific">Nippostrongylus brasiliensis</name>
    <name type="common">Rat hookworm</name>
    <dbReference type="NCBI Taxonomy" id="27835"/>
    <lineage>
        <taxon>Eukaryota</taxon>
        <taxon>Metazoa</taxon>
        <taxon>Ecdysozoa</taxon>
        <taxon>Nematoda</taxon>
        <taxon>Chromadorea</taxon>
        <taxon>Rhabditida</taxon>
        <taxon>Rhabditina</taxon>
        <taxon>Rhabditomorpha</taxon>
        <taxon>Strongyloidea</taxon>
        <taxon>Heligmosomidae</taxon>
        <taxon>Nippostrongylus</taxon>
    </lineage>
</organism>
<evidence type="ECO:0000313" key="3">
    <source>
        <dbReference type="EMBL" id="VDL70523.1"/>
    </source>
</evidence>
<feature type="coiled-coil region" evidence="1">
    <location>
        <begin position="554"/>
        <end position="640"/>
    </location>
</feature>
<feature type="compositionally biased region" description="Basic and acidic residues" evidence="2">
    <location>
        <begin position="1"/>
        <end position="17"/>
    </location>
</feature>
<reference evidence="3 4" key="2">
    <citation type="submission" date="2018-11" db="EMBL/GenBank/DDBJ databases">
        <authorList>
            <consortium name="Pathogen Informatics"/>
        </authorList>
    </citation>
    <scope>NUCLEOTIDE SEQUENCE [LARGE SCALE GENOMIC DNA]</scope>
</reference>
<feature type="compositionally biased region" description="Polar residues" evidence="2">
    <location>
        <begin position="406"/>
        <end position="425"/>
    </location>
</feature>
<dbReference type="STRING" id="27835.A0A158QXJ0"/>
<evidence type="ECO:0000256" key="2">
    <source>
        <dbReference type="SAM" id="MobiDB-lite"/>
    </source>
</evidence>
<feature type="compositionally biased region" description="Low complexity" evidence="2">
    <location>
        <begin position="364"/>
        <end position="377"/>
    </location>
</feature>
<feature type="compositionally biased region" description="Polar residues" evidence="2">
    <location>
        <begin position="20"/>
        <end position="30"/>
    </location>
</feature>
<proteinExistence type="predicted"/>
<feature type="coiled-coil region" evidence="1">
    <location>
        <begin position="1168"/>
        <end position="1230"/>
    </location>
</feature>
<evidence type="ECO:0000313" key="5">
    <source>
        <dbReference type="WBParaSite" id="NBR_0000693301-mRNA-1"/>
    </source>
</evidence>
<accession>A0A158QXJ0</accession>
<dbReference type="EMBL" id="UYSL01019843">
    <property type="protein sequence ID" value="VDL70523.1"/>
    <property type="molecule type" value="Genomic_DNA"/>
</dbReference>
<evidence type="ECO:0000256" key="1">
    <source>
        <dbReference type="SAM" id="Coils"/>
    </source>
</evidence>
<feature type="coiled-coil region" evidence="1">
    <location>
        <begin position="451"/>
        <end position="525"/>
    </location>
</feature>
<feature type="region of interest" description="Disordered" evidence="2">
    <location>
        <begin position="1"/>
        <end position="52"/>
    </location>
</feature>
<keyword evidence="1" id="KW-0175">Coiled coil</keyword>
<feature type="compositionally biased region" description="Polar residues" evidence="2">
    <location>
        <begin position="1307"/>
        <end position="1327"/>
    </location>
</feature>
<name>A0A158QXJ0_NIPBR</name>